<dbReference type="KEGG" id="aab:A4R43_37315"/>
<name>A0A344LM20_9PSEU</name>
<gene>
    <name evidence="2" type="ORF">A4R43_37315</name>
</gene>
<dbReference type="SUPFAM" id="SSF51735">
    <property type="entry name" value="NAD(P)-binding Rossmann-fold domains"/>
    <property type="match status" value="1"/>
</dbReference>
<evidence type="ECO:0000313" key="2">
    <source>
        <dbReference type="EMBL" id="AXB49094.1"/>
    </source>
</evidence>
<proteinExistence type="predicted"/>
<dbReference type="Pfam" id="PF01370">
    <property type="entry name" value="Epimerase"/>
    <property type="match status" value="1"/>
</dbReference>
<evidence type="ECO:0000313" key="3">
    <source>
        <dbReference type="Proteomes" id="UP000250434"/>
    </source>
</evidence>
<dbReference type="AlphaFoldDB" id="A0A344LM20"/>
<dbReference type="OrthoDB" id="5491199at2"/>
<sequence length="357" mass="37075">MLITVTGGTGFAGAHSVAAIVARGHRVRLLARDPASAGPALEPLGVDPGAVEVVAGDVTDEAAVAAAVRGADAVLHAAAVYSFDSRQRAVMRAVNERGTEVVLGASRRAGVGRVVHVSSVAALFPSTVDLGPDSPVGRPRETYMATKAAAEVVARRHQADGVPVVISYPPAMLGPHDPKWSPPATTQLGDQNARLRNVLRGLMPFWPRGGLPMGDVRDTAELHAIALDSPGPNRVFGPGHAVSTRDYVAAVRAVTGRALPALFLPPAALVPVGRLADLAQRAWPWRIPAEYGAIYACACDARVDPAAPSAGLSPRPLAATLTDTVRWLHRTGQLSDRQAGVLGTPVPIPLLAGRAVR</sequence>
<dbReference type="InterPro" id="IPR036291">
    <property type="entry name" value="NAD(P)-bd_dom_sf"/>
</dbReference>
<dbReference type="GO" id="GO:0005737">
    <property type="term" value="C:cytoplasm"/>
    <property type="evidence" value="ECO:0007669"/>
    <property type="project" value="TreeGrafter"/>
</dbReference>
<organism evidence="2 3">
    <name type="scientific">Amycolatopsis albispora</name>
    <dbReference type="NCBI Taxonomy" id="1804986"/>
    <lineage>
        <taxon>Bacteria</taxon>
        <taxon>Bacillati</taxon>
        <taxon>Actinomycetota</taxon>
        <taxon>Actinomycetes</taxon>
        <taxon>Pseudonocardiales</taxon>
        <taxon>Pseudonocardiaceae</taxon>
        <taxon>Amycolatopsis</taxon>
    </lineage>
</organism>
<dbReference type="GO" id="GO:0004029">
    <property type="term" value="F:aldehyde dehydrogenase (NAD+) activity"/>
    <property type="evidence" value="ECO:0007669"/>
    <property type="project" value="TreeGrafter"/>
</dbReference>
<accession>A0A344LM20</accession>
<dbReference type="Proteomes" id="UP000250434">
    <property type="component" value="Chromosome"/>
</dbReference>
<dbReference type="Gene3D" id="3.40.50.720">
    <property type="entry name" value="NAD(P)-binding Rossmann-like Domain"/>
    <property type="match status" value="1"/>
</dbReference>
<feature type="domain" description="NAD-dependent epimerase/dehydratase" evidence="1">
    <location>
        <begin position="3"/>
        <end position="229"/>
    </location>
</feature>
<keyword evidence="3" id="KW-1185">Reference proteome</keyword>
<evidence type="ECO:0000259" key="1">
    <source>
        <dbReference type="Pfam" id="PF01370"/>
    </source>
</evidence>
<dbReference type="PANTHER" id="PTHR48079">
    <property type="entry name" value="PROTEIN YEEZ"/>
    <property type="match status" value="1"/>
</dbReference>
<dbReference type="EMBL" id="CP015163">
    <property type="protein sequence ID" value="AXB49094.1"/>
    <property type="molecule type" value="Genomic_DNA"/>
</dbReference>
<dbReference type="InterPro" id="IPR001509">
    <property type="entry name" value="Epimerase_deHydtase"/>
</dbReference>
<dbReference type="InterPro" id="IPR051783">
    <property type="entry name" value="NAD(P)-dependent_oxidoreduct"/>
</dbReference>
<reference evidence="2 3" key="1">
    <citation type="submission" date="2016-04" db="EMBL/GenBank/DDBJ databases">
        <title>Complete genome sequence and analysis of deep-sea sediment isolate, Amycolatopsis sp. WP1.</title>
        <authorList>
            <person name="Wang H."/>
            <person name="Chen S."/>
            <person name="Wu Q."/>
        </authorList>
    </citation>
    <scope>NUCLEOTIDE SEQUENCE [LARGE SCALE GENOMIC DNA]</scope>
    <source>
        <strain evidence="2 3">WP1</strain>
    </source>
</reference>
<protein>
    <submittedName>
        <fullName evidence="2">NAD-dependent epimerase</fullName>
    </submittedName>
</protein>
<dbReference type="PANTHER" id="PTHR48079:SF6">
    <property type="entry name" value="NAD(P)-BINDING DOMAIN-CONTAINING PROTEIN-RELATED"/>
    <property type="match status" value="1"/>
</dbReference>